<dbReference type="InterPro" id="IPR042070">
    <property type="entry name" value="PucR_C-HTH_sf"/>
</dbReference>
<organism evidence="5 6">
    <name type="scientific">Mycolicibacterium chitae</name>
    <name type="common">Mycobacterium chitae</name>
    <dbReference type="NCBI Taxonomy" id="1792"/>
    <lineage>
        <taxon>Bacteria</taxon>
        <taxon>Bacillati</taxon>
        <taxon>Actinomycetota</taxon>
        <taxon>Actinomycetes</taxon>
        <taxon>Mycobacteriales</taxon>
        <taxon>Mycobacteriaceae</taxon>
        <taxon>Mycolicibacterium</taxon>
    </lineage>
</organism>
<dbReference type="InterPro" id="IPR051448">
    <property type="entry name" value="CdaR-like_regulators"/>
</dbReference>
<dbReference type="PANTHER" id="PTHR33744:SF1">
    <property type="entry name" value="DNA-BINDING TRANSCRIPTIONAL ACTIVATOR ADER"/>
    <property type="match status" value="1"/>
</dbReference>
<keyword evidence="6" id="KW-1185">Reference proteome</keyword>
<evidence type="ECO:0000259" key="2">
    <source>
        <dbReference type="Pfam" id="PF07905"/>
    </source>
</evidence>
<dbReference type="OrthoDB" id="2973014at2"/>
<evidence type="ECO:0000313" key="6">
    <source>
        <dbReference type="Proteomes" id="UP000282551"/>
    </source>
</evidence>
<sequence length="532" mass="57830">MTLTVAEVLELPVVRSGEPEVLSGRRLTERIRWAHSSDLADLSSLLQGGELVLTTGTALARKPRKYLSGLAKAGAVGVIVELGTVVSELPDNTGRIADELDIALVALHRKTRFVEVTEAVHRRIVAAQYEEVAFDRHVHETFTELSMKGAPLTGIVDAAAKILDEPVVLEDLSHKALVVSTGTPADLLAEWEMRSRRSPGKRSDSEPWLATGVGPRSQQWGRLVIPRRAADAGRATMVLERAAAALAMRRMVERDKTGLQQQAQGGLIDDVLRGRISDDRDAAARAHALGLRHSAHYLPAVVRVPGPTAFGDPVAAHRRNVVLLDAVAHTVNAAGHSGLFSIRGDGEVAAVLALREHRAPAADKTLAALGERIRREVHRIDGAEGTVLALGPAARSVTDTIAGLSEATDIAEVAMAMEDDRPYYRASDVRLRGLISLLRDDRRVQRFAETELRSLLTDTPQSEPTHLTVLREYLRLAGNKAAVADRLHVSRPFVYKRLTEIRELLGVDLDDGESMTSLHVALLVHEASRQRA</sequence>
<dbReference type="Pfam" id="PF17853">
    <property type="entry name" value="GGDEF_2"/>
    <property type="match status" value="1"/>
</dbReference>
<evidence type="ECO:0000313" key="5">
    <source>
        <dbReference type="EMBL" id="VEG49903.1"/>
    </source>
</evidence>
<feature type="domain" description="PucR C-terminal helix-turn-helix" evidence="3">
    <location>
        <begin position="467"/>
        <end position="523"/>
    </location>
</feature>
<dbReference type="Pfam" id="PF07905">
    <property type="entry name" value="PucR"/>
    <property type="match status" value="1"/>
</dbReference>
<evidence type="ECO:0000259" key="3">
    <source>
        <dbReference type="Pfam" id="PF13556"/>
    </source>
</evidence>
<gene>
    <name evidence="5" type="ORF">NCTC10485_04217</name>
</gene>
<dbReference type="Pfam" id="PF13556">
    <property type="entry name" value="HTH_30"/>
    <property type="match status" value="1"/>
</dbReference>
<feature type="domain" description="CdaR GGDEF-like" evidence="4">
    <location>
        <begin position="274"/>
        <end position="411"/>
    </location>
</feature>
<comment type="similarity">
    <text evidence="1">Belongs to the CdaR family.</text>
</comment>
<dbReference type="Proteomes" id="UP000282551">
    <property type="component" value="Chromosome"/>
</dbReference>
<name>A0A3S4RGI7_MYCCI</name>
<accession>A0A3S4RGI7</accession>
<dbReference type="PANTHER" id="PTHR33744">
    <property type="entry name" value="CARBOHYDRATE DIACID REGULATOR"/>
    <property type="match status" value="1"/>
</dbReference>
<reference evidence="5 6" key="1">
    <citation type="submission" date="2018-12" db="EMBL/GenBank/DDBJ databases">
        <authorList>
            <consortium name="Pathogen Informatics"/>
        </authorList>
    </citation>
    <scope>NUCLEOTIDE SEQUENCE [LARGE SCALE GENOMIC DNA]</scope>
    <source>
        <strain evidence="5 6">NCTC10485</strain>
    </source>
</reference>
<dbReference type="InterPro" id="IPR041522">
    <property type="entry name" value="CdaR_GGDEF"/>
</dbReference>
<dbReference type="Gene3D" id="1.10.10.2840">
    <property type="entry name" value="PucR C-terminal helix-turn-helix domain"/>
    <property type="match status" value="1"/>
</dbReference>
<proteinExistence type="inferred from homology"/>
<evidence type="ECO:0000256" key="1">
    <source>
        <dbReference type="ARBA" id="ARBA00006754"/>
    </source>
</evidence>
<feature type="domain" description="Purine catabolism PurC-like" evidence="2">
    <location>
        <begin position="7"/>
        <end position="124"/>
    </location>
</feature>
<dbReference type="AlphaFoldDB" id="A0A3S4RGI7"/>
<protein>
    <submittedName>
        <fullName evidence="5">Purine catabolism PurC domain-containing protein</fullName>
    </submittedName>
</protein>
<dbReference type="InterPro" id="IPR025736">
    <property type="entry name" value="PucR_C-HTH_dom"/>
</dbReference>
<dbReference type="InterPro" id="IPR012914">
    <property type="entry name" value="PucR_dom"/>
</dbReference>
<dbReference type="RefSeq" id="WP_126335515.1">
    <property type="nucleotide sequence ID" value="NZ_AP022604.1"/>
</dbReference>
<dbReference type="EMBL" id="LR134355">
    <property type="protein sequence ID" value="VEG49903.1"/>
    <property type="molecule type" value="Genomic_DNA"/>
</dbReference>
<evidence type="ECO:0000259" key="4">
    <source>
        <dbReference type="Pfam" id="PF17853"/>
    </source>
</evidence>